<name>A0ABT4Q9R6_9BACL</name>
<dbReference type="InterPro" id="IPR022742">
    <property type="entry name" value="Hydrolase_4"/>
</dbReference>
<organism evidence="2 3">
    <name type="scientific">Paenibacillus gyeongsangnamensis</name>
    <dbReference type="NCBI Taxonomy" id="3388067"/>
    <lineage>
        <taxon>Bacteria</taxon>
        <taxon>Bacillati</taxon>
        <taxon>Bacillota</taxon>
        <taxon>Bacilli</taxon>
        <taxon>Bacillales</taxon>
        <taxon>Paenibacillaceae</taxon>
        <taxon>Paenibacillus</taxon>
    </lineage>
</organism>
<proteinExistence type="predicted"/>
<accession>A0ABT4Q9R6</accession>
<gene>
    <name evidence="2" type="ORF">O9H85_13880</name>
</gene>
<dbReference type="SUPFAM" id="SSF53474">
    <property type="entry name" value="alpha/beta-Hydrolases"/>
    <property type="match status" value="1"/>
</dbReference>
<feature type="domain" description="Serine aminopeptidase S33" evidence="1">
    <location>
        <begin position="32"/>
        <end position="293"/>
    </location>
</feature>
<protein>
    <submittedName>
        <fullName evidence="2">Lysophospholipase</fullName>
    </submittedName>
</protein>
<dbReference type="Proteomes" id="UP001527882">
    <property type="component" value="Unassembled WGS sequence"/>
</dbReference>
<keyword evidence="3" id="KW-1185">Reference proteome</keyword>
<dbReference type="PANTHER" id="PTHR11614">
    <property type="entry name" value="PHOSPHOLIPASE-RELATED"/>
    <property type="match status" value="1"/>
</dbReference>
<dbReference type="InterPro" id="IPR029058">
    <property type="entry name" value="AB_hydrolase_fold"/>
</dbReference>
<evidence type="ECO:0000313" key="3">
    <source>
        <dbReference type="Proteomes" id="UP001527882"/>
    </source>
</evidence>
<sequence>MHKETFTIRDGEGQVVYVYNWQPAVSDSRLLGAVQIAHGMAETAARYERFAQRLVDAGFTVYANDHLGHGQTAGCVEKLGLFAQGCFTRMTDHMANLTDRIAERHPGLPVFLLGHSMGSFIAQQYMYRYPCKIEGVVLSGSNGREGFMLKIGHALAKLEVRRRGEDHRSLLLNGLTFGTYNRRIKPVRTPFDWLSRDEAEVDKYIADEYCGAIFSTGFFQDFFCGLLEIHKPEHLAHIPKRLPVFILSGDEDPVGHYGKGIRQLACMYAKLGLEQVTVKLYPGGRHEMLNETNREEVMQDIIDWLHARVLGCGEK</sequence>
<comment type="caution">
    <text evidence="2">The sequence shown here is derived from an EMBL/GenBank/DDBJ whole genome shotgun (WGS) entry which is preliminary data.</text>
</comment>
<dbReference type="RefSeq" id="WP_269882024.1">
    <property type="nucleotide sequence ID" value="NZ_JAQAGZ010000008.1"/>
</dbReference>
<evidence type="ECO:0000259" key="1">
    <source>
        <dbReference type="Pfam" id="PF12146"/>
    </source>
</evidence>
<dbReference type="Pfam" id="PF12146">
    <property type="entry name" value="Hydrolase_4"/>
    <property type="match status" value="1"/>
</dbReference>
<reference evidence="2 3" key="1">
    <citation type="submission" date="2022-12" db="EMBL/GenBank/DDBJ databases">
        <title>Draft genome sequence of Paenibacillus sp. dW9.</title>
        <authorList>
            <person name="Choi E.-W."/>
            <person name="Kim D.-U."/>
        </authorList>
    </citation>
    <scope>NUCLEOTIDE SEQUENCE [LARGE SCALE GENOMIC DNA]</scope>
    <source>
        <strain evidence="3">dW9</strain>
    </source>
</reference>
<dbReference type="Gene3D" id="3.40.50.1820">
    <property type="entry name" value="alpha/beta hydrolase"/>
    <property type="match status" value="1"/>
</dbReference>
<dbReference type="EMBL" id="JAQAGZ010000008">
    <property type="protein sequence ID" value="MCZ8513502.1"/>
    <property type="molecule type" value="Genomic_DNA"/>
</dbReference>
<evidence type="ECO:0000313" key="2">
    <source>
        <dbReference type="EMBL" id="MCZ8513502.1"/>
    </source>
</evidence>
<dbReference type="InterPro" id="IPR051044">
    <property type="entry name" value="MAG_DAG_Lipase"/>
</dbReference>